<dbReference type="RefSeq" id="XP_030990231.1">
    <property type="nucleotide sequence ID" value="XM_031132578.1"/>
</dbReference>
<gene>
    <name evidence="1" type="ORF">E0L32_010007</name>
</gene>
<dbReference type="AlphaFoldDB" id="A0A507AW84"/>
<dbReference type="InParanoid" id="A0A507AW84"/>
<dbReference type="EMBL" id="SKBQ01000077">
    <property type="protein sequence ID" value="TPX08520.1"/>
    <property type="molecule type" value="Genomic_DNA"/>
</dbReference>
<name>A0A507AW84_9PEZI</name>
<comment type="caution">
    <text evidence="1">The sequence shown here is derived from an EMBL/GenBank/DDBJ whole genome shotgun (WGS) entry which is preliminary data.</text>
</comment>
<keyword evidence="2" id="KW-1185">Reference proteome</keyword>
<evidence type="ECO:0000313" key="2">
    <source>
        <dbReference type="Proteomes" id="UP000319257"/>
    </source>
</evidence>
<accession>A0A507AW84</accession>
<organism evidence="1 2">
    <name type="scientific">Thyridium curvatum</name>
    <dbReference type="NCBI Taxonomy" id="1093900"/>
    <lineage>
        <taxon>Eukaryota</taxon>
        <taxon>Fungi</taxon>
        <taxon>Dikarya</taxon>
        <taxon>Ascomycota</taxon>
        <taxon>Pezizomycotina</taxon>
        <taxon>Sordariomycetes</taxon>
        <taxon>Sordariomycetidae</taxon>
        <taxon>Thyridiales</taxon>
        <taxon>Thyridiaceae</taxon>
        <taxon>Thyridium</taxon>
    </lineage>
</organism>
<dbReference type="Proteomes" id="UP000319257">
    <property type="component" value="Unassembled WGS sequence"/>
</dbReference>
<protein>
    <submittedName>
        <fullName evidence="1">Uncharacterized protein</fullName>
    </submittedName>
</protein>
<dbReference type="GeneID" id="41977454"/>
<sequence>MAWFRQFYCVGRQLPSRSQLPSMFHRHPQLRDGQRFTPKIRFFSCSPIIAGKKRHYLKQKDNPPTAVNSAKAVDICGELESVLKLDRRLFDIARQHGLSGGEWTGAAYIYHVHLPAIDKFLLEQASASSSEKHNALSIQSREQLELSKEKVHKECVEHLSGNISKPGNQDLLVSLITAMYESKVLRDEKKITPILEEVFKLQSPIGLPRTIGALNVEGQLFFAASKACFQVVDSLKHRTDQDRRARIDALKAAAMPSNSDVVRRLDLGNEVLKEGKTPKIHLPGKLSVFNIDGKPKPCCLRCQCLCEAEVSPGMIEAQASRPTPGSWFPRLSCVETELCLKTLDLEGVELYRDGTGEDTCPCMNKE</sequence>
<reference evidence="1 2" key="1">
    <citation type="submission" date="2019-06" db="EMBL/GenBank/DDBJ databases">
        <title>Draft genome sequence of the filamentous fungus Phialemoniopsis curvata isolated from diesel fuel.</title>
        <authorList>
            <person name="Varaljay V.A."/>
            <person name="Lyon W.J."/>
            <person name="Crouch A.L."/>
            <person name="Drake C.E."/>
            <person name="Hollomon J.M."/>
            <person name="Nadeau L.J."/>
            <person name="Nunn H.S."/>
            <person name="Stevenson B.S."/>
            <person name="Bojanowski C.L."/>
            <person name="Crookes-Goodson W.J."/>
        </authorList>
    </citation>
    <scope>NUCLEOTIDE SEQUENCE [LARGE SCALE GENOMIC DNA]</scope>
    <source>
        <strain evidence="1 2">D216</strain>
    </source>
</reference>
<evidence type="ECO:0000313" key="1">
    <source>
        <dbReference type="EMBL" id="TPX08520.1"/>
    </source>
</evidence>
<proteinExistence type="predicted"/>